<dbReference type="HAMAP" id="MF_01262">
    <property type="entry name" value="CCA_bact_type2"/>
    <property type="match status" value="1"/>
</dbReference>
<keyword evidence="10 11" id="KW-0694">RNA-binding</keyword>
<dbReference type="InterPro" id="IPR032828">
    <property type="entry name" value="PolyA_RNA-bd"/>
</dbReference>
<comment type="catalytic activity">
    <reaction evidence="11">
        <text>a tRNA precursor + 2 CTP + ATP = a tRNA with a 3' CCA end + 3 diphosphate</text>
        <dbReference type="Rhea" id="RHEA:14433"/>
        <dbReference type="Rhea" id="RHEA-COMP:10465"/>
        <dbReference type="Rhea" id="RHEA-COMP:10468"/>
        <dbReference type="ChEBI" id="CHEBI:30616"/>
        <dbReference type="ChEBI" id="CHEBI:33019"/>
        <dbReference type="ChEBI" id="CHEBI:37563"/>
        <dbReference type="ChEBI" id="CHEBI:74896"/>
        <dbReference type="ChEBI" id="CHEBI:83071"/>
        <dbReference type="EC" id="2.7.7.72"/>
    </reaction>
</comment>
<evidence type="ECO:0000256" key="7">
    <source>
        <dbReference type="ARBA" id="ARBA00022800"/>
    </source>
</evidence>
<dbReference type="KEGG" id="ntg:NSCAC_1619"/>
<dbReference type="RefSeq" id="WP_197744275.1">
    <property type="nucleotide sequence ID" value="NZ_LR778175.1"/>
</dbReference>
<dbReference type="SUPFAM" id="SSF81891">
    <property type="entry name" value="Poly A polymerase C-terminal region-like"/>
    <property type="match status" value="1"/>
</dbReference>
<feature type="domain" description="Poly A polymerase head" evidence="12">
    <location>
        <begin position="3"/>
        <end position="122"/>
    </location>
</feature>
<comment type="catalytic activity">
    <reaction evidence="11">
        <text>a tRNA with a 3' CCA end + 2 CTP + ATP = a tRNA with a 3' CCACCA end + 3 diphosphate</text>
        <dbReference type="Rhea" id="RHEA:76235"/>
        <dbReference type="Rhea" id="RHEA-COMP:10468"/>
        <dbReference type="Rhea" id="RHEA-COMP:18655"/>
        <dbReference type="ChEBI" id="CHEBI:30616"/>
        <dbReference type="ChEBI" id="CHEBI:33019"/>
        <dbReference type="ChEBI" id="CHEBI:37563"/>
        <dbReference type="ChEBI" id="CHEBI:83071"/>
        <dbReference type="ChEBI" id="CHEBI:195187"/>
    </reaction>
</comment>
<comment type="miscellaneous">
    <text evidence="11">A single active site specifically recognizes both ATP and CTP and is responsible for their addition.</text>
</comment>
<dbReference type="GO" id="GO:0004810">
    <property type="term" value="F:CCA tRNA nucleotidyltransferase activity"/>
    <property type="evidence" value="ECO:0007669"/>
    <property type="project" value="UniProtKB-UniRule"/>
</dbReference>
<evidence type="ECO:0000256" key="6">
    <source>
        <dbReference type="ARBA" id="ARBA00022741"/>
    </source>
</evidence>
<dbReference type="InterPro" id="IPR012006">
    <property type="entry name" value="CCA_bact"/>
</dbReference>
<dbReference type="SUPFAM" id="SSF81301">
    <property type="entry name" value="Nucleotidyltransferase"/>
    <property type="match status" value="1"/>
</dbReference>
<evidence type="ECO:0000256" key="9">
    <source>
        <dbReference type="ARBA" id="ARBA00022842"/>
    </source>
</evidence>
<feature type="binding site" evidence="11">
    <location>
        <position position="140"/>
    </location>
    <ligand>
        <name>CTP</name>
        <dbReference type="ChEBI" id="CHEBI:37563"/>
    </ligand>
</feature>
<dbReference type="InterPro" id="IPR050124">
    <property type="entry name" value="tRNA_CCA-adding_enzyme"/>
</dbReference>
<comment type="function">
    <text evidence="11">Catalyzes the addition and repair of the essential 3'-terminal CCA sequence in tRNAs without using a nucleic acid template. Adds these three nucleotides in the order of C, C, and A to the tRNA nucleotide-73, using CTP and ATP as substrates and producing inorganic pyrophosphate. tRNA 3'-terminal CCA addition is required both for tRNA processing and repair. Also involved in tRNA surveillance by mediating tandem CCA addition to generate a CCACCA at the 3' terminus of unstable tRNAs. While stable tRNAs receive only 3'-terminal CCA, unstable tRNAs are marked with CCACCA and rapidly degraded.</text>
</comment>
<keyword evidence="4 11" id="KW-0548">Nucleotidyltransferase</keyword>
<evidence type="ECO:0000256" key="10">
    <source>
        <dbReference type="ARBA" id="ARBA00022884"/>
    </source>
</evidence>
<evidence type="ECO:0000256" key="1">
    <source>
        <dbReference type="ARBA" id="ARBA00001946"/>
    </source>
</evidence>
<dbReference type="PANTHER" id="PTHR47545:SF1">
    <property type="entry name" value="MULTIFUNCTIONAL CCA PROTEIN"/>
    <property type="match status" value="1"/>
</dbReference>
<proteinExistence type="inferred from homology"/>
<keyword evidence="7 11" id="KW-0692">RNA repair</keyword>
<feature type="domain" description="tRNA nucleotidyltransferase/poly(A) polymerase RNA and SrmB- binding" evidence="13">
    <location>
        <begin position="146"/>
        <end position="209"/>
    </location>
</feature>
<sequence length="400" mass="46013">MKIYLVGGAIRDKLLGYPIKERDYVIVGTTSEELIAQGFTSVGKDFPVFLHPETKEEYALARTERKTKPGYKGFQVYASPEITLEEDLQRRDLTINAIAQDENGTLIDPFGGQRDLKNKILRHISLAFVEDPVRILRIARFAARFNFSIASETLDLMRQMVTNREVDHLTPERVWKELERALQEKYPQNFFKTLRACDALAKIFPEIESLFHIPIERNTSTEDNMGEYTLSLLKAAAILALDTQIQFGLLVHAFGKSNLYAKSAANREELLISTFCNRLRIPNIYQEFAVLVARYYPQLNQSQRLSAKELLILLQNLDAFRRSDRFEKFLLVCKTIYEKQKNNYCCNTQILKPAYQAAVKVNIQQIIADGFKGKAIGEQLYCRRINAIDQLKLQDITNQI</sequence>
<gene>
    <name evidence="11 14" type="primary">cca</name>
    <name evidence="14" type="ORF">NSCAC_1619</name>
</gene>
<feature type="binding site" evidence="11">
    <location>
        <position position="11"/>
    </location>
    <ligand>
        <name>ATP</name>
        <dbReference type="ChEBI" id="CHEBI:30616"/>
    </ligand>
</feature>
<keyword evidence="5 11" id="KW-0479">Metal-binding</keyword>
<dbReference type="InterPro" id="IPR002646">
    <property type="entry name" value="PolA_pol_head_dom"/>
</dbReference>
<dbReference type="GO" id="GO:0000287">
    <property type="term" value="F:magnesium ion binding"/>
    <property type="evidence" value="ECO:0007669"/>
    <property type="project" value="UniProtKB-UniRule"/>
</dbReference>
<dbReference type="EMBL" id="LR778175">
    <property type="protein sequence ID" value="CAB1277336.1"/>
    <property type="molecule type" value="Genomic_DNA"/>
</dbReference>
<dbReference type="GO" id="GO:0005524">
    <property type="term" value="F:ATP binding"/>
    <property type="evidence" value="ECO:0007669"/>
    <property type="project" value="UniProtKB-UniRule"/>
</dbReference>
<evidence type="ECO:0000256" key="2">
    <source>
        <dbReference type="ARBA" id="ARBA00022679"/>
    </source>
</evidence>
<evidence type="ECO:0000313" key="14">
    <source>
        <dbReference type="EMBL" id="CAB1277336.1"/>
    </source>
</evidence>
<comment type="similarity">
    <text evidence="11">Belongs to the tRNA nucleotidyltransferase/poly(A) polymerase family. Bacterial CCA-adding enzyme type 2 subfamily.</text>
</comment>
<dbReference type="Gene3D" id="3.30.460.10">
    <property type="entry name" value="Beta Polymerase, domain 2"/>
    <property type="match status" value="1"/>
</dbReference>
<reference evidence="14 15" key="1">
    <citation type="submission" date="2020-03" db="EMBL/GenBank/DDBJ databases">
        <authorList>
            <person name="Picone N."/>
        </authorList>
    </citation>
    <scope>NUCLEOTIDE SEQUENCE [LARGE SCALE GENOMIC DNA]</scope>
    <source>
        <strain evidence="14">NSCAC1</strain>
    </source>
</reference>
<feature type="binding site" evidence="11">
    <location>
        <position position="23"/>
    </location>
    <ligand>
        <name>Mg(2+)</name>
        <dbReference type="ChEBI" id="CHEBI:18420"/>
    </ligand>
</feature>
<evidence type="ECO:0000256" key="8">
    <source>
        <dbReference type="ARBA" id="ARBA00022840"/>
    </source>
</evidence>
<name>A0A7G1QBD2_9GAMM</name>
<evidence type="ECO:0000259" key="13">
    <source>
        <dbReference type="Pfam" id="PF12627"/>
    </source>
</evidence>
<dbReference type="Pfam" id="PF12627">
    <property type="entry name" value="PolyA_pol_RNAbd"/>
    <property type="match status" value="1"/>
</dbReference>
<keyword evidence="8 11" id="KW-0067">ATP-binding</keyword>
<dbReference type="GO" id="GO:0016787">
    <property type="term" value="F:hydrolase activity"/>
    <property type="evidence" value="ECO:0007669"/>
    <property type="project" value="UniProtKB-KW"/>
</dbReference>
<dbReference type="PANTHER" id="PTHR47545">
    <property type="entry name" value="MULTIFUNCTIONAL CCA PROTEIN"/>
    <property type="match status" value="1"/>
</dbReference>
<dbReference type="CDD" id="cd05398">
    <property type="entry name" value="NT_ClassII-CCAase"/>
    <property type="match status" value="1"/>
</dbReference>
<dbReference type="Proteomes" id="UP000516072">
    <property type="component" value="Chromosome"/>
</dbReference>
<keyword evidence="3 11" id="KW-0819">tRNA processing</keyword>
<evidence type="ECO:0000259" key="12">
    <source>
        <dbReference type="Pfam" id="PF01743"/>
    </source>
</evidence>
<keyword evidence="15" id="KW-1185">Reference proteome</keyword>
<feature type="binding site" evidence="11">
    <location>
        <position position="11"/>
    </location>
    <ligand>
        <name>CTP</name>
        <dbReference type="ChEBI" id="CHEBI:37563"/>
    </ligand>
</feature>
<dbReference type="EC" id="2.7.7.72" evidence="11"/>
<dbReference type="Pfam" id="PF01743">
    <property type="entry name" value="PolyA_pol"/>
    <property type="match status" value="1"/>
</dbReference>
<keyword evidence="6 11" id="KW-0547">Nucleotide-binding</keyword>
<protein>
    <recommendedName>
        <fullName evidence="11">CCA-adding enzyme</fullName>
        <ecNumber evidence="11">2.7.7.72</ecNumber>
    </recommendedName>
    <alternativeName>
        <fullName evidence="11">CCA tRNA nucleotidyltransferase</fullName>
    </alternativeName>
    <alternativeName>
        <fullName evidence="11">tRNA CCA-pyrophosphorylase</fullName>
    </alternativeName>
    <alternativeName>
        <fullName evidence="11">tRNA adenylyl-/cytidylyl- transferase</fullName>
    </alternativeName>
    <alternativeName>
        <fullName evidence="11">tRNA nucleotidyltransferase</fullName>
    </alternativeName>
    <alternativeName>
        <fullName evidence="11">tRNA-NT</fullName>
    </alternativeName>
</protein>
<evidence type="ECO:0000256" key="5">
    <source>
        <dbReference type="ARBA" id="ARBA00022723"/>
    </source>
</evidence>
<dbReference type="GO" id="GO:0042245">
    <property type="term" value="P:RNA repair"/>
    <property type="evidence" value="ECO:0007669"/>
    <property type="project" value="UniProtKB-KW"/>
</dbReference>
<feature type="binding site" evidence="11">
    <location>
        <position position="21"/>
    </location>
    <ligand>
        <name>Mg(2+)</name>
        <dbReference type="ChEBI" id="CHEBI:18420"/>
    </ligand>
</feature>
<feature type="binding site" evidence="11">
    <location>
        <position position="8"/>
    </location>
    <ligand>
        <name>CTP</name>
        <dbReference type="ChEBI" id="CHEBI:37563"/>
    </ligand>
</feature>
<dbReference type="GO" id="GO:0001680">
    <property type="term" value="P:tRNA 3'-terminal CCA addition"/>
    <property type="evidence" value="ECO:0007669"/>
    <property type="project" value="UniProtKB-UniRule"/>
</dbReference>
<comment type="cofactor">
    <cofactor evidence="1 11">
        <name>Mg(2+)</name>
        <dbReference type="ChEBI" id="CHEBI:18420"/>
    </cofactor>
</comment>
<feature type="binding site" evidence="11">
    <location>
        <position position="137"/>
    </location>
    <ligand>
        <name>CTP</name>
        <dbReference type="ChEBI" id="CHEBI:37563"/>
    </ligand>
</feature>
<dbReference type="PIRSF" id="PIRSF000813">
    <property type="entry name" value="CCA_bact"/>
    <property type="match status" value="1"/>
</dbReference>
<organism evidence="14 15">
    <name type="scientific">Candidatus Nitrosacidococcus tergens</name>
    <dbReference type="NCBI Taxonomy" id="553981"/>
    <lineage>
        <taxon>Bacteria</taxon>
        <taxon>Pseudomonadati</taxon>
        <taxon>Pseudomonadota</taxon>
        <taxon>Gammaproteobacteria</taxon>
        <taxon>Chromatiales</taxon>
        <taxon>Chromatiaceae</taxon>
        <taxon>Candidatus Nitrosacidococcus</taxon>
    </lineage>
</organism>
<evidence type="ECO:0000256" key="11">
    <source>
        <dbReference type="HAMAP-Rule" id="MF_01262"/>
    </source>
</evidence>
<evidence type="ECO:0000313" key="15">
    <source>
        <dbReference type="Proteomes" id="UP000516072"/>
    </source>
</evidence>
<evidence type="ECO:0000256" key="4">
    <source>
        <dbReference type="ARBA" id="ARBA00022695"/>
    </source>
</evidence>
<dbReference type="NCBIfam" id="NF008137">
    <property type="entry name" value="PRK10885.1"/>
    <property type="match status" value="1"/>
</dbReference>
<dbReference type="GO" id="GO:0000049">
    <property type="term" value="F:tRNA binding"/>
    <property type="evidence" value="ECO:0007669"/>
    <property type="project" value="UniProtKB-UniRule"/>
</dbReference>
<dbReference type="AlphaFoldDB" id="A0A7G1QBD2"/>
<dbReference type="Gene3D" id="1.10.3090.10">
    <property type="entry name" value="cca-adding enzyme, domain 2"/>
    <property type="match status" value="1"/>
</dbReference>
<feature type="binding site" evidence="11">
    <location>
        <position position="91"/>
    </location>
    <ligand>
        <name>ATP</name>
        <dbReference type="ChEBI" id="CHEBI:30616"/>
    </ligand>
</feature>
<keyword evidence="2 11" id="KW-0808">Transferase</keyword>
<dbReference type="InterPro" id="IPR043519">
    <property type="entry name" value="NT_sf"/>
</dbReference>
<keyword evidence="9 11" id="KW-0460">Magnesium</keyword>
<keyword evidence="14" id="KW-0378">Hydrolase</keyword>
<evidence type="ECO:0000256" key="3">
    <source>
        <dbReference type="ARBA" id="ARBA00022694"/>
    </source>
</evidence>
<feature type="binding site" evidence="11">
    <location>
        <position position="140"/>
    </location>
    <ligand>
        <name>ATP</name>
        <dbReference type="ChEBI" id="CHEBI:30616"/>
    </ligand>
</feature>
<feature type="binding site" evidence="11">
    <location>
        <position position="137"/>
    </location>
    <ligand>
        <name>ATP</name>
        <dbReference type="ChEBI" id="CHEBI:30616"/>
    </ligand>
</feature>
<feature type="binding site" evidence="11">
    <location>
        <position position="8"/>
    </location>
    <ligand>
        <name>ATP</name>
        <dbReference type="ChEBI" id="CHEBI:30616"/>
    </ligand>
</feature>
<feature type="binding site" evidence="11">
    <location>
        <position position="91"/>
    </location>
    <ligand>
        <name>CTP</name>
        <dbReference type="ChEBI" id="CHEBI:37563"/>
    </ligand>
</feature>
<accession>A0A7G1QBD2</accession>